<name>A0AB35WRT2_9PSED</name>
<gene>
    <name evidence="6" type="ORF">V0R53_12205</name>
</gene>
<evidence type="ECO:0000256" key="1">
    <source>
        <dbReference type="ARBA" id="ARBA00022898"/>
    </source>
</evidence>
<dbReference type="Pfam" id="PF01041">
    <property type="entry name" value="DegT_DnrJ_EryC1"/>
    <property type="match status" value="1"/>
</dbReference>
<dbReference type="PIRSF" id="PIRSF000390">
    <property type="entry name" value="PLP_StrS"/>
    <property type="match status" value="1"/>
</dbReference>
<accession>A0AB35WRT2</accession>
<comment type="similarity">
    <text evidence="2 5">Belongs to the DegT/DnrJ/EryC1 family.</text>
</comment>
<dbReference type="Gene3D" id="3.40.640.10">
    <property type="entry name" value="Type I PLP-dependent aspartate aminotransferase-like (Major domain)"/>
    <property type="match status" value="1"/>
</dbReference>
<protein>
    <submittedName>
        <fullName evidence="6">DegT/DnrJ/EryC1/StrS family aminotransferase</fullName>
        <ecNumber evidence="6">2.6.1.-</ecNumber>
    </submittedName>
</protein>
<dbReference type="FunFam" id="3.40.640.10:FF:000089">
    <property type="entry name" value="Aminotransferase, DegT/DnrJ/EryC1/StrS family"/>
    <property type="match status" value="1"/>
</dbReference>
<dbReference type="Proteomes" id="UP001307839">
    <property type="component" value="Unassembled WGS sequence"/>
</dbReference>
<evidence type="ECO:0000313" key="6">
    <source>
        <dbReference type="EMBL" id="MEE1867157.1"/>
    </source>
</evidence>
<dbReference type="GO" id="GO:0008483">
    <property type="term" value="F:transaminase activity"/>
    <property type="evidence" value="ECO:0007669"/>
    <property type="project" value="UniProtKB-KW"/>
</dbReference>
<dbReference type="EC" id="2.6.1.-" evidence="6"/>
<evidence type="ECO:0000256" key="4">
    <source>
        <dbReference type="PIRSR" id="PIRSR000390-2"/>
    </source>
</evidence>
<feature type="active site" description="Proton acceptor" evidence="3">
    <location>
        <position position="185"/>
    </location>
</feature>
<dbReference type="GO" id="GO:0030170">
    <property type="term" value="F:pyridoxal phosphate binding"/>
    <property type="evidence" value="ECO:0007669"/>
    <property type="project" value="UniProtKB-ARBA"/>
</dbReference>
<reference evidence="6 7" key="1">
    <citation type="submission" date="2024-01" db="EMBL/GenBank/DDBJ databases">
        <title>Unpublished Manusciprt.</title>
        <authorList>
            <person name="Duman M."/>
            <person name="Valdes E.G."/>
            <person name="Ajmi N."/>
            <person name="Altun S."/>
            <person name="Saticioglu I.B."/>
        </authorList>
    </citation>
    <scope>NUCLEOTIDE SEQUENCE [LARGE SCALE GENOMIC DNA]</scope>
    <source>
        <strain evidence="6 7">120P</strain>
    </source>
</reference>
<evidence type="ECO:0000313" key="7">
    <source>
        <dbReference type="Proteomes" id="UP001307839"/>
    </source>
</evidence>
<feature type="modified residue" description="N6-(pyridoxal phosphate)lysine" evidence="4">
    <location>
        <position position="185"/>
    </location>
</feature>
<keyword evidence="6" id="KW-0808">Transferase</keyword>
<evidence type="ECO:0000256" key="2">
    <source>
        <dbReference type="ARBA" id="ARBA00037999"/>
    </source>
</evidence>
<dbReference type="GO" id="GO:0000271">
    <property type="term" value="P:polysaccharide biosynthetic process"/>
    <property type="evidence" value="ECO:0007669"/>
    <property type="project" value="TreeGrafter"/>
</dbReference>
<sequence>MIEFIDLKSQQARIKDKIDAGIQRVLSHGQYILGPEVQELEERLAAFVGAKYCITCANGTDALQIVQMAFGIGPGDEVITPGFTYIATAETVALLGAKPVYVDIDPRTYNLDPQLLEAAITPRTKAIIPVSLYGQCADFDAINAIAAKYNIPVIEDAAQSFGASYKGRRSCNLSTVSCTSFFPSKPLGCYGDGGAIFTNDEDLAKVIRQVARHGQDRRYHHVRVGVNSRIDTLQAAILLPKLDIFEEEIALRQQVAGYYSSQLEAVGISSPFVAPESLSAWAQFTVQVDQRDDVQSQLKSKGIPTAVHYPIPLNRQPAVSDDSVHLPVGDAVAERVMSLPMHPYLAQEEVVRIVAALAEVSTVHA</sequence>
<dbReference type="PANTHER" id="PTHR30244:SF42">
    <property type="entry name" value="UDP-2-ACETAMIDO-2-DEOXY-3-OXO-D-GLUCURONATE AMINOTRANSFERASE"/>
    <property type="match status" value="1"/>
</dbReference>
<dbReference type="AlphaFoldDB" id="A0AB35WRT2"/>
<dbReference type="RefSeq" id="WP_330079689.1">
    <property type="nucleotide sequence ID" value="NZ_JAZDCU010000006.1"/>
</dbReference>
<proteinExistence type="inferred from homology"/>
<dbReference type="PANTHER" id="PTHR30244">
    <property type="entry name" value="TRANSAMINASE"/>
    <property type="match status" value="1"/>
</dbReference>
<dbReference type="InterPro" id="IPR000653">
    <property type="entry name" value="DegT/StrS_aminotransferase"/>
</dbReference>
<keyword evidence="7" id="KW-1185">Reference proteome</keyword>
<dbReference type="SUPFAM" id="SSF53383">
    <property type="entry name" value="PLP-dependent transferases"/>
    <property type="match status" value="1"/>
</dbReference>
<dbReference type="Gene3D" id="3.90.1150.10">
    <property type="entry name" value="Aspartate Aminotransferase, domain 1"/>
    <property type="match status" value="1"/>
</dbReference>
<dbReference type="InterPro" id="IPR015421">
    <property type="entry name" value="PyrdxlP-dep_Trfase_major"/>
</dbReference>
<dbReference type="CDD" id="cd00616">
    <property type="entry name" value="AHBA_syn"/>
    <property type="match status" value="1"/>
</dbReference>
<evidence type="ECO:0000256" key="3">
    <source>
        <dbReference type="PIRSR" id="PIRSR000390-1"/>
    </source>
</evidence>
<organism evidence="6 7">
    <name type="scientific">Pseudomonas auratipiscis</name>
    <dbReference type="NCBI Taxonomy" id="3115853"/>
    <lineage>
        <taxon>Bacteria</taxon>
        <taxon>Pseudomonadati</taxon>
        <taxon>Pseudomonadota</taxon>
        <taxon>Gammaproteobacteria</taxon>
        <taxon>Pseudomonadales</taxon>
        <taxon>Pseudomonadaceae</taxon>
        <taxon>Pseudomonas</taxon>
    </lineage>
</organism>
<keyword evidence="6" id="KW-0032">Aminotransferase</keyword>
<keyword evidence="1 4" id="KW-0663">Pyridoxal phosphate</keyword>
<dbReference type="EMBL" id="JAZDQP010000007">
    <property type="protein sequence ID" value="MEE1867157.1"/>
    <property type="molecule type" value="Genomic_DNA"/>
</dbReference>
<dbReference type="InterPro" id="IPR015424">
    <property type="entry name" value="PyrdxlP-dep_Trfase"/>
</dbReference>
<dbReference type="InterPro" id="IPR015422">
    <property type="entry name" value="PyrdxlP-dep_Trfase_small"/>
</dbReference>
<comment type="caution">
    <text evidence="6">The sequence shown here is derived from an EMBL/GenBank/DDBJ whole genome shotgun (WGS) entry which is preliminary data.</text>
</comment>
<evidence type="ECO:0000256" key="5">
    <source>
        <dbReference type="RuleBase" id="RU004508"/>
    </source>
</evidence>